<sequence length="232" mass="25940">MNNPTPSTFPESSDSEKILKATAKTLYGCIEEVLLASKERPRHFVETVELQIFLRNYNARKHKCFKGYIRLPYIPRKKLAVCVIGNQAQCDEAESHHLGAVPVTSLKEKAKTVNQVRKLAKRYRGFIASEPVIKKIPRNLANGLGKMDKFPVVLPDDEMMLATLEDVEATVKFIVKGPFIGIPVGNVSMTQEALAENVTIAINNILAALEQRLLVIRSMHIKSTMGPPKKLY</sequence>
<evidence type="ECO:0000256" key="1">
    <source>
        <dbReference type="ARBA" id="ARBA00010531"/>
    </source>
</evidence>
<reference evidence="5" key="1">
    <citation type="submission" date="2019-09" db="EMBL/GenBank/DDBJ databases">
        <title>Organ-specific transcriptomic study of the physiology of the cattle tick, Rhipicephalus microplus.</title>
        <authorList>
            <person name="Tirloni L."/>
            <person name="Braz G."/>
            <person name="Gandara A.C.P."/>
            <person name="Sabadin G.A."/>
            <person name="da Silva R.M."/>
            <person name="Guizzo M.G."/>
            <person name="Machado J.A."/>
            <person name="Costa E.P."/>
            <person name="Gomes H.F."/>
            <person name="Moraes J."/>
            <person name="Mota M.B.S."/>
            <person name="Mesquita R.D."/>
            <person name="Alvarenga P.H."/>
            <person name="Alves F."/>
            <person name="Seixas A."/>
            <person name="da Fonseca R.N."/>
            <person name="Fogaca A."/>
            <person name="Logullo C."/>
            <person name="Tanaka A."/>
            <person name="Daffre S."/>
            <person name="Termignoni C."/>
            <person name="Vaz I.S.Jr."/>
            <person name="Oliveira P.L."/>
            <person name="Ribeiro J.M."/>
        </authorList>
    </citation>
    <scope>NUCLEOTIDE SEQUENCE</scope>
    <source>
        <strain evidence="5">Porto Alegre</strain>
    </source>
</reference>
<evidence type="ECO:0000256" key="2">
    <source>
        <dbReference type="ARBA" id="ARBA00022980"/>
    </source>
</evidence>
<dbReference type="AlphaFoldDB" id="A0A6M2D3I8"/>
<dbReference type="PANTHER" id="PTHR36427:SF3">
    <property type="entry name" value="LARGE RIBOSOMAL SUBUNIT PROTEIN UL1M"/>
    <property type="match status" value="1"/>
</dbReference>
<name>A0A6M2D3I8_RHIMP</name>
<comment type="similarity">
    <text evidence="1">Belongs to the universal ribosomal protein uL1 family.</text>
</comment>
<accession>A0A6M2D3I8</accession>
<evidence type="ECO:0000313" key="5">
    <source>
        <dbReference type="EMBL" id="NOV40703.1"/>
    </source>
</evidence>
<dbReference type="Gene3D" id="3.40.50.790">
    <property type="match status" value="1"/>
</dbReference>
<dbReference type="GO" id="GO:0003735">
    <property type="term" value="F:structural constituent of ribosome"/>
    <property type="evidence" value="ECO:0007669"/>
    <property type="project" value="InterPro"/>
</dbReference>
<keyword evidence="2 5" id="KW-0689">Ribosomal protein</keyword>
<dbReference type="PIRSF" id="PIRSF002155">
    <property type="entry name" value="Ribosomal_L1"/>
    <property type="match status" value="1"/>
</dbReference>
<dbReference type="GO" id="GO:0006412">
    <property type="term" value="P:translation"/>
    <property type="evidence" value="ECO:0007669"/>
    <property type="project" value="InterPro"/>
</dbReference>
<dbReference type="CDD" id="cd00403">
    <property type="entry name" value="Ribosomal_L1"/>
    <property type="match status" value="1"/>
</dbReference>
<dbReference type="InterPro" id="IPR023674">
    <property type="entry name" value="Ribosomal_uL1-like"/>
</dbReference>
<dbReference type="OrthoDB" id="2449818at2759"/>
<dbReference type="SUPFAM" id="SSF56808">
    <property type="entry name" value="Ribosomal protein L1"/>
    <property type="match status" value="1"/>
</dbReference>
<dbReference type="InterPro" id="IPR002143">
    <property type="entry name" value="Ribosomal_uL1"/>
</dbReference>
<dbReference type="InterPro" id="IPR028364">
    <property type="entry name" value="Ribosomal_uL1/biogenesis"/>
</dbReference>
<keyword evidence="3" id="KW-0687">Ribonucleoprotein</keyword>
<dbReference type="Pfam" id="PF00687">
    <property type="entry name" value="Ribosomal_L1"/>
    <property type="match status" value="1"/>
</dbReference>
<dbReference type="GO" id="GO:0015934">
    <property type="term" value="C:large ribosomal subunit"/>
    <property type="evidence" value="ECO:0007669"/>
    <property type="project" value="InterPro"/>
</dbReference>
<proteinExistence type="inferred from homology"/>
<dbReference type="VEuPathDB" id="VectorBase:LOC119160992"/>
<evidence type="ECO:0000256" key="3">
    <source>
        <dbReference type="ARBA" id="ARBA00023274"/>
    </source>
</evidence>
<dbReference type="Gene3D" id="3.30.190.20">
    <property type="match status" value="1"/>
</dbReference>
<evidence type="ECO:0000256" key="4">
    <source>
        <dbReference type="ARBA" id="ARBA00035241"/>
    </source>
</evidence>
<dbReference type="InterPro" id="IPR016095">
    <property type="entry name" value="Ribosomal_uL1_3-a/b-sand"/>
</dbReference>
<dbReference type="GO" id="GO:0003723">
    <property type="term" value="F:RNA binding"/>
    <property type="evidence" value="ECO:0007669"/>
    <property type="project" value="InterPro"/>
</dbReference>
<dbReference type="PANTHER" id="PTHR36427">
    <property type="entry name" value="54S RIBOSOMAL PROTEIN L1, MITOCHONDRIAL"/>
    <property type="match status" value="1"/>
</dbReference>
<protein>
    <recommendedName>
        <fullName evidence="4">Large ribosomal subunit protein uL1</fullName>
    </recommendedName>
</protein>
<dbReference type="EMBL" id="GHWJ01007966">
    <property type="protein sequence ID" value="NOV40703.1"/>
    <property type="molecule type" value="Transcribed_RNA"/>
</dbReference>
<organism evidence="5">
    <name type="scientific">Rhipicephalus microplus</name>
    <name type="common">Cattle tick</name>
    <name type="synonym">Boophilus microplus</name>
    <dbReference type="NCBI Taxonomy" id="6941"/>
    <lineage>
        <taxon>Eukaryota</taxon>
        <taxon>Metazoa</taxon>
        <taxon>Ecdysozoa</taxon>
        <taxon>Arthropoda</taxon>
        <taxon>Chelicerata</taxon>
        <taxon>Arachnida</taxon>
        <taxon>Acari</taxon>
        <taxon>Parasitiformes</taxon>
        <taxon>Ixodida</taxon>
        <taxon>Ixodoidea</taxon>
        <taxon>Ixodidae</taxon>
        <taxon>Rhipicephalinae</taxon>
        <taxon>Rhipicephalus</taxon>
        <taxon>Boophilus</taxon>
    </lineage>
</organism>